<organism evidence="1 2">
    <name type="scientific">Entomortierella chlamydospora</name>
    <dbReference type="NCBI Taxonomy" id="101097"/>
    <lineage>
        <taxon>Eukaryota</taxon>
        <taxon>Fungi</taxon>
        <taxon>Fungi incertae sedis</taxon>
        <taxon>Mucoromycota</taxon>
        <taxon>Mortierellomycotina</taxon>
        <taxon>Mortierellomycetes</taxon>
        <taxon>Mortierellales</taxon>
        <taxon>Mortierellaceae</taxon>
        <taxon>Entomortierella</taxon>
    </lineage>
</organism>
<accession>A0A9P6MJQ2</accession>
<evidence type="ECO:0000313" key="1">
    <source>
        <dbReference type="EMBL" id="KAG0004396.1"/>
    </source>
</evidence>
<protein>
    <submittedName>
        <fullName evidence="1">Uncharacterized protein</fullName>
    </submittedName>
</protein>
<gene>
    <name evidence="1" type="ORF">BGZ80_005628</name>
</gene>
<name>A0A9P6MJQ2_9FUNG</name>
<reference evidence="1" key="1">
    <citation type="journal article" date="2020" name="Fungal Divers.">
        <title>Resolving the Mortierellaceae phylogeny through synthesis of multi-gene phylogenetics and phylogenomics.</title>
        <authorList>
            <person name="Vandepol N."/>
            <person name="Liber J."/>
            <person name="Desiro A."/>
            <person name="Na H."/>
            <person name="Kennedy M."/>
            <person name="Barry K."/>
            <person name="Grigoriev I.V."/>
            <person name="Miller A.N."/>
            <person name="O'Donnell K."/>
            <person name="Stajich J.E."/>
            <person name="Bonito G."/>
        </authorList>
    </citation>
    <scope>NUCLEOTIDE SEQUENCE</scope>
    <source>
        <strain evidence="1">NRRL 2769</strain>
    </source>
</reference>
<dbReference type="EMBL" id="JAAAID010002771">
    <property type="protein sequence ID" value="KAG0004396.1"/>
    <property type="molecule type" value="Genomic_DNA"/>
</dbReference>
<proteinExistence type="predicted"/>
<dbReference type="AlphaFoldDB" id="A0A9P6MJQ2"/>
<comment type="caution">
    <text evidence="1">The sequence shown here is derived from an EMBL/GenBank/DDBJ whole genome shotgun (WGS) entry which is preliminary data.</text>
</comment>
<evidence type="ECO:0000313" key="2">
    <source>
        <dbReference type="Proteomes" id="UP000703661"/>
    </source>
</evidence>
<dbReference type="Proteomes" id="UP000703661">
    <property type="component" value="Unassembled WGS sequence"/>
</dbReference>
<sequence>MAKGEANLAIRARCKELKQQNRRFAVVTSDSDLLAHEAVPMIYRPIRRGFLQYDVDQCAVDLGVSRRQLTALAIVSRNDYSSGPFCLDIGINIEIIKELATPKKSVSNIIDDYLKSDTPSRKVFLLGLETPIDDKESSEDAKIRKAAKALSLRYKNAKTTMAANSKAKREE</sequence>
<keyword evidence="2" id="KW-1185">Reference proteome</keyword>